<dbReference type="PROSITE" id="PS50059">
    <property type="entry name" value="FKBP_PPIASE"/>
    <property type="match status" value="1"/>
</dbReference>
<comment type="catalytic activity">
    <reaction evidence="1 9 10">
        <text>[protein]-peptidylproline (omega=180) = [protein]-peptidylproline (omega=0)</text>
        <dbReference type="Rhea" id="RHEA:16237"/>
        <dbReference type="Rhea" id="RHEA-COMP:10747"/>
        <dbReference type="Rhea" id="RHEA-COMP:10748"/>
        <dbReference type="ChEBI" id="CHEBI:83833"/>
        <dbReference type="ChEBI" id="CHEBI:83834"/>
        <dbReference type="EC" id="5.2.1.8"/>
    </reaction>
</comment>
<dbReference type="Gene3D" id="3.10.50.40">
    <property type="match status" value="1"/>
</dbReference>
<feature type="domain" description="PPIase FKBP-type" evidence="11">
    <location>
        <begin position="6"/>
        <end position="91"/>
    </location>
</feature>
<keyword evidence="7 9" id="KW-0413">Isomerase</keyword>
<gene>
    <name evidence="12" type="primary">slyD</name>
    <name evidence="12" type="ORF">PTRA_a0817</name>
</gene>
<evidence type="ECO:0000313" key="12">
    <source>
        <dbReference type="EMBL" id="ALS32124.1"/>
    </source>
</evidence>
<dbReference type="PANTHER" id="PTHR47861:SF3">
    <property type="entry name" value="FKBP-TYPE PEPTIDYL-PROLYL CIS-TRANS ISOMERASE SLYD"/>
    <property type="match status" value="1"/>
</dbReference>
<evidence type="ECO:0000259" key="11">
    <source>
        <dbReference type="PROSITE" id="PS50059"/>
    </source>
</evidence>
<evidence type="ECO:0000256" key="9">
    <source>
        <dbReference type="PROSITE-ProRule" id="PRU00277"/>
    </source>
</evidence>
<organism evidence="12">
    <name type="scientific">Pseudoalteromonas translucida KMM 520</name>
    <dbReference type="NCBI Taxonomy" id="1315283"/>
    <lineage>
        <taxon>Bacteria</taxon>
        <taxon>Pseudomonadati</taxon>
        <taxon>Pseudomonadota</taxon>
        <taxon>Gammaproteobacteria</taxon>
        <taxon>Alteromonadales</taxon>
        <taxon>Pseudoalteromonadaceae</taxon>
        <taxon>Pseudoalteromonas</taxon>
    </lineage>
</organism>
<dbReference type="InterPro" id="IPR046357">
    <property type="entry name" value="PPIase_dom_sf"/>
</dbReference>
<dbReference type="GO" id="GO:0042026">
    <property type="term" value="P:protein refolding"/>
    <property type="evidence" value="ECO:0007669"/>
    <property type="project" value="UniProtKB-ARBA"/>
</dbReference>
<comment type="subcellular location">
    <subcellularLocation>
        <location evidence="2">Cytoplasm</location>
    </subcellularLocation>
</comment>
<keyword evidence="6" id="KW-0143">Chaperone</keyword>
<dbReference type="GO" id="GO:0005737">
    <property type="term" value="C:cytoplasm"/>
    <property type="evidence" value="ECO:0007669"/>
    <property type="project" value="UniProtKB-SubCell"/>
</dbReference>
<evidence type="ECO:0000256" key="4">
    <source>
        <dbReference type="ARBA" id="ARBA00022490"/>
    </source>
</evidence>
<keyword evidence="4" id="KW-0963">Cytoplasm</keyword>
<evidence type="ECO:0000256" key="10">
    <source>
        <dbReference type="RuleBase" id="RU003915"/>
    </source>
</evidence>
<dbReference type="InterPro" id="IPR001179">
    <property type="entry name" value="PPIase_FKBP_dom"/>
</dbReference>
<sequence length="161" mass="17490">MIVAANKVVKMHYSVLDNDGNTIDNSFDGEPLIFIIGTGYLISGLEKALQGKQAGDTLSVKVEPDEGYGERSDNLMQAVPKEMFEGMEIEVGMQFRASTDDGDQSVMIIDIQDEEVIVDGNNPLAGITLNFNVEILEVRDATEEELSHGHVHGEGGCGHDH</sequence>
<dbReference type="OrthoDB" id="9808891at2"/>
<comment type="function">
    <text evidence="8">Also involved in hydrogenase metallocenter assembly, probably by participating in the nickel insertion step. This function in hydrogenase biosynthesis requires chaperone activity and the presence of the metal-binding domain, but not PPIase activity.</text>
</comment>
<evidence type="ECO:0000256" key="5">
    <source>
        <dbReference type="ARBA" id="ARBA00023110"/>
    </source>
</evidence>
<evidence type="ECO:0000256" key="7">
    <source>
        <dbReference type="ARBA" id="ARBA00023235"/>
    </source>
</evidence>
<accession>A0A0U2V2M7</accession>
<dbReference type="RefSeq" id="WP_058372732.1">
    <property type="nucleotide sequence ID" value="NZ_CP011034.1"/>
</dbReference>
<name>A0A0U2V2M7_9GAMM</name>
<dbReference type="EC" id="5.2.1.8" evidence="10"/>
<dbReference type="SUPFAM" id="SSF54534">
    <property type="entry name" value="FKBP-like"/>
    <property type="match status" value="1"/>
</dbReference>
<dbReference type="PATRIC" id="fig|1315283.4.peg.721"/>
<reference evidence="12 13" key="1">
    <citation type="submission" date="2015-03" db="EMBL/GenBank/DDBJ databases">
        <authorList>
            <person name="Murphy D."/>
        </authorList>
    </citation>
    <scope>NUCLEOTIDE SEQUENCE [LARGE SCALE GENOMIC DNA]</scope>
    <source>
        <strain evidence="12 13">KMM 520</strain>
    </source>
</reference>
<dbReference type="Pfam" id="PF00254">
    <property type="entry name" value="FKBP_C"/>
    <property type="match status" value="1"/>
</dbReference>
<evidence type="ECO:0000256" key="3">
    <source>
        <dbReference type="ARBA" id="ARBA00006577"/>
    </source>
</evidence>
<dbReference type="EMBL" id="CP011034">
    <property type="protein sequence ID" value="ALS32124.1"/>
    <property type="molecule type" value="Genomic_DNA"/>
</dbReference>
<keyword evidence="5 9" id="KW-0697">Rotamase</keyword>
<evidence type="ECO:0000256" key="6">
    <source>
        <dbReference type="ARBA" id="ARBA00023186"/>
    </source>
</evidence>
<dbReference type="AlphaFoldDB" id="A0A0U2V2M7"/>
<dbReference type="Proteomes" id="UP000065261">
    <property type="component" value="Chromosome I"/>
</dbReference>
<dbReference type="PANTHER" id="PTHR47861">
    <property type="entry name" value="FKBP-TYPE PEPTIDYL-PROLYL CIS-TRANS ISOMERASE SLYD"/>
    <property type="match status" value="1"/>
</dbReference>
<dbReference type="KEGG" id="ptn:PTRA_a0817"/>
<protein>
    <recommendedName>
        <fullName evidence="10">Peptidyl-prolyl cis-trans isomerase</fullName>
        <ecNumber evidence="10">5.2.1.8</ecNumber>
    </recommendedName>
</protein>
<evidence type="ECO:0000256" key="1">
    <source>
        <dbReference type="ARBA" id="ARBA00000971"/>
    </source>
</evidence>
<proteinExistence type="inferred from homology"/>
<comment type="similarity">
    <text evidence="3 10">Belongs to the FKBP-type PPIase family.</text>
</comment>
<evidence type="ECO:0000256" key="8">
    <source>
        <dbReference type="ARBA" id="ARBA00037071"/>
    </source>
</evidence>
<evidence type="ECO:0000256" key="2">
    <source>
        <dbReference type="ARBA" id="ARBA00004496"/>
    </source>
</evidence>
<evidence type="ECO:0000313" key="13">
    <source>
        <dbReference type="Proteomes" id="UP000065261"/>
    </source>
</evidence>
<dbReference type="GO" id="GO:0003755">
    <property type="term" value="F:peptidyl-prolyl cis-trans isomerase activity"/>
    <property type="evidence" value="ECO:0007669"/>
    <property type="project" value="UniProtKB-UniRule"/>
</dbReference>